<comment type="caution">
    <text evidence="3">The sequence shown here is derived from an EMBL/GenBank/DDBJ whole genome shotgun (WGS) entry which is preliminary data.</text>
</comment>
<evidence type="ECO:0000313" key="2">
    <source>
        <dbReference type="EMBL" id="CAF1088524.1"/>
    </source>
</evidence>
<feature type="transmembrane region" description="Helical" evidence="1">
    <location>
        <begin position="6"/>
        <end position="29"/>
    </location>
</feature>
<evidence type="ECO:0000313" key="6">
    <source>
        <dbReference type="Proteomes" id="UP000663829"/>
    </source>
</evidence>
<feature type="transmembrane region" description="Helical" evidence="1">
    <location>
        <begin position="41"/>
        <end position="59"/>
    </location>
</feature>
<dbReference type="EMBL" id="CAJOBC010028084">
    <property type="protein sequence ID" value="CAF4077185.1"/>
    <property type="molecule type" value="Genomic_DNA"/>
</dbReference>
<dbReference type="Proteomes" id="UP000682733">
    <property type="component" value="Unassembled WGS sequence"/>
</dbReference>
<dbReference type="AlphaFoldDB" id="A0A815C7J1"/>
<dbReference type="EMBL" id="CAJNOK010009378">
    <property type="protein sequence ID" value="CAF1088524.1"/>
    <property type="molecule type" value="Genomic_DNA"/>
</dbReference>
<evidence type="ECO:0000313" key="3">
    <source>
        <dbReference type="EMBL" id="CAF1281444.1"/>
    </source>
</evidence>
<sequence length="89" mass="10350">MGITLSWLVIIFFLPDKVKVFYCGLIGIVGRYCQEYQPQRFIRYIASALSFCLLLYLNITLWELIGLGLLAITMNLTVNEFKVFYKSKI</sequence>
<reference evidence="3" key="1">
    <citation type="submission" date="2021-02" db="EMBL/GenBank/DDBJ databases">
        <authorList>
            <person name="Nowell W R."/>
        </authorList>
    </citation>
    <scope>NUCLEOTIDE SEQUENCE</scope>
</reference>
<keyword evidence="1" id="KW-0472">Membrane</keyword>
<evidence type="ECO:0000313" key="5">
    <source>
        <dbReference type="EMBL" id="CAF4077185.1"/>
    </source>
</evidence>
<dbReference type="EMBL" id="CAJOBA010009395">
    <property type="protein sequence ID" value="CAF3850217.1"/>
    <property type="molecule type" value="Genomic_DNA"/>
</dbReference>
<proteinExistence type="predicted"/>
<dbReference type="Proteomes" id="UP000681722">
    <property type="component" value="Unassembled WGS sequence"/>
</dbReference>
<organism evidence="3 6">
    <name type="scientific">Didymodactylos carnosus</name>
    <dbReference type="NCBI Taxonomy" id="1234261"/>
    <lineage>
        <taxon>Eukaryota</taxon>
        <taxon>Metazoa</taxon>
        <taxon>Spiralia</taxon>
        <taxon>Gnathifera</taxon>
        <taxon>Rotifera</taxon>
        <taxon>Eurotatoria</taxon>
        <taxon>Bdelloidea</taxon>
        <taxon>Philodinida</taxon>
        <taxon>Philodinidae</taxon>
        <taxon>Didymodactylos</taxon>
    </lineage>
</organism>
<accession>A0A815C7J1</accession>
<dbReference type="Proteomes" id="UP000677228">
    <property type="component" value="Unassembled WGS sequence"/>
</dbReference>
<gene>
    <name evidence="3" type="ORF">GPM918_LOCUS27577</name>
    <name evidence="2" type="ORF">OVA965_LOCUS18696</name>
    <name evidence="5" type="ORF">SRO942_LOCUS27922</name>
    <name evidence="4" type="ORF">TMI583_LOCUS18708</name>
</gene>
<dbReference type="Proteomes" id="UP000663829">
    <property type="component" value="Unassembled WGS sequence"/>
</dbReference>
<protein>
    <submittedName>
        <fullName evidence="3">Uncharacterized protein</fullName>
    </submittedName>
</protein>
<evidence type="ECO:0000256" key="1">
    <source>
        <dbReference type="SAM" id="Phobius"/>
    </source>
</evidence>
<dbReference type="EMBL" id="CAJNOQ010011634">
    <property type="protein sequence ID" value="CAF1281444.1"/>
    <property type="molecule type" value="Genomic_DNA"/>
</dbReference>
<evidence type="ECO:0000313" key="4">
    <source>
        <dbReference type="EMBL" id="CAF3850217.1"/>
    </source>
</evidence>
<keyword evidence="1" id="KW-0812">Transmembrane</keyword>
<keyword evidence="1" id="KW-1133">Transmembrane helix</keyword>
<name>A0A815C7J1_9BILA</name>
<keyword evidence="6" id="KW-1185">Reference proteome</keyword>